<dbReference type="NCBIfam" id="TIGR02595">
    <property type="entry name" value="PEP_CTERM"/>
    <property type="match status" value="1"/>
</dbReference>
<accession>C6HYQ6</accession>
<dbReference type="Pfam" id="PF07589">
    <property type="entry name" value="PEP-CTERM"/>
    <property type="match status" value="1"/>
</dbReference>
<feature type="signal peptide" evidence="1">
    <location>
        <begin position="1"/>
        <end position="33"/>
    </location>
</feature>
<name>C6HYQ6_9BACT</name>
<keyword evidence="1" id="KW-0732">Signal</keyword>
<sequence>MRKKSTLKTITVATGVALALAVSVAAGPGKALATTAGYLSAPNLYTTDVAGSTANTVITSAGVYTIYDVPTSTFGNTIPSSTQLQQFLSANYGVPSNVSISTITQSGALGYSTDGLNLQLLKQMSTNYTATSSTGLQEYYGEILSNVFRVDAGSTMAGVTPGELVFTYQFDVTSENTAVTSLLGNVGPSAASVSFFNEPNGYTYTLGAGAIDTSGIAGTTISCSTCTSPSSFPLSALEGSVTYDNLNGSIETLQFLNNVSSLSVGTLTPEIMVASNATNYTVGSFTLSGSGAIADASVFVPSTPEPGTLVLFGSALGLVAFMMARRRQGQGIA</sequence>
<dbReference type="AlphaFoldDB" id="C6HYQ6"/>
<feature type="domain" description="Ice-binding protein C-terminal" evidence="2">
    <location>
        <begin position="302"/>
        <end position="327"/>
    </location>
</feature>
<dbReference type="InterPro" id="IPR013424">
    <property type="entry name" value="Ice-binding_C"/>
</dbReference>
<gene>
    <name evidence="3" type="ORF">UBAL3_94240133</name>
</gene>
<feature type="chain" id="PRO_5002964531" description="Ice-binding protein C-terminal domain-containing protein" evidence="1">
    <location>
        <begin position="34"/>
        <end position="333"/>
    </location>
</feature>
<dbReference type="Proteomes" id="UP000009374">
    <property type="component" value="Unassembled WGS sequence"/>
</dbReference>
<protein>
    <recommendedName>
        <fullName evidence="2">Ice-binding protein C-terminal domain-containing protein</fullName>
    </recommendedName>
</protein>
<evidence type="ECO:0000259" key="2">
    <source>
        <dbReference type="Pfam" id="PF07589"/>
    </source>
</evidence>
<organism evidence="3 4">
    <name type="scientific">Leptospirillum ferrodiazotrophum</name>
    <dbReference type="NCBI Taxonomy" id="412449"/>
    <lineage>
        <taxon>Bacteria</taxon>
        <taxon>Pseudomonadati</taxon>
        <taxon>Nitrospirota</taxon>
        <taxon>Nitrospiria</taxon>
        <taxon>Nitrospirales</taxon>
        <taxon>Nitrospiraceae</taxon>
        <taxon>Leptospirillum</taxon>
    </lineage>
</organism>
<evidence type="ECO:0000313" key="4">
    <source>
        <dbReference type="Proteomes" id="UP000009374"/>
    </source>
</evidence>
<evidence type="ECO:0000313" key="3">
    <source>
        <dbReference type="EMBL" id="EES52341.1"/>
    </source>
</evidence>
<dbReference type="EMBL" id="GG693878">
    <property type="protein sequence ID" value="EES52341.1"/>
    <property type="molecule type" value="Genomic_DNA"/>
</dbReference>
<keyword evidence="4" id="KW-1185">Reference proteome</keyword>
<reference evidence="3 4" key="1">
    <citation type="journal article" date="2009" name="Appl. Environ. Microbiol.">
        <title>Community genomic and proteomic analyses of chemoautotrophic iron-oxidizing "Leptospirillum rubarum" (Group II) and "Leptospirillum ferrodiazotrophum" (Group III) bacteria in acid mine drainage biofilms.</title>
        <authorList>
            <person name="Goltsman D.S."/>
            <person name="Denef V.J."/>
            <person name="Singer S.W."/>
            <person name="VerBerkmoes N.C."/>
            <person name="Lefsrud M."/>
            <person name="Mueller R.S."/>
            <person name="Dick G.J."/>
            <person name="Sun C.L."/>
            <person name="Wheeler K.E."/>
            <person name="Zemla A."/>
            <person name="Baker B.J."/>
            <person name="Hauser L."/>
            <person name="Land M."/>
            <person name="Shah M.B."/>
            <person name="Thelen M.P."/>
            <person name="Hettich R.L."/>
            <person name="Banfield J.F."/>
        </authorList>
    </citation>
    <scope>NUCLEOTIDE SEQUENCE [LARGE SCALE GENOMIC DNA]</scope>
</reference>
<evidence type="ECO:0000256" key="1">
    <source>
        <dbReference type="SAM" id="SignalP"/>
    </source>
</evidence>
<proteinExistence type="predicted"/>